<dbReference type="OrthoDB" id="429145at2759"/>
<feature type="transmembrane region" description="Helical" evidence="7">
    <location>
        <begin position="20"/>
        <end position="37"/>
    </location>
</feature>
<reference evidence="9 10" key="1">
    <citation type="submission" date="2016-07" db="EMBL/GenBank/DDBJ databases">
        <title>Pervasive Adenine N6-methylation of Active Genes in Fungi.</title>
        <authorList>
            <consortium name="DOE Joint Genome Institute"/>
            <person name="Mondo S.J."/>
            <person name="Dannebaum R.O."/>
            <person name="Kuo R.C."/>
            <person name="Labutti K."/>
            <person name="Haridas S."/>
            <person name="Kuo A."/>
            <person name="Salamov A."/>
            <person name="Ahrendt S.R."/>
            <person name="Lipzen A."/>
            <person name="Sullivan W."/>
            <person name="Andreopoulos W.B."/>
            <person name="Clum A."/>
            <person name="Lindquist E."/>
            <person name="Daum C."/>
            <person name="Ramamoorthy G.K."/>
            <person name="Gryganskyi A."/>
            <person name="Culley D."/>
            <person name="Magnuson J.K."/>
            <person name="James T.Y."/>
            <person name="O'Malley M.A."/>
            <person name="Stajich J.E."/>
            <person name="Spatafora J.W."/>
            <person name="Visel A."/>
            <person name="Grigoriev I.V."/>
        </authorList>
    </citation>
    <scope>NUCLEOTIDE SEQUENCE [LARGE SCALE GENOMIC DNA]</scope>
    <source>
        <strain evidence="9 10">NRRL 3116</strain>
    </source>
</reference>
<proteinExistence type="inferred from homology"/>
<accession>A0A1Y2GDI6</accession>
<evidence type="ECO:0000256" key="5">
    <source>
        <dbReference type="ARBA" id="ARBA00023239"/>
    </source>
</evidence>
<evidence type="ECO:0000256" key="6">
    <source>
        <dbReference type="ARBA" id="ARBA00048348"/>
    </source>
</evidence>
<dbReference type="EMBL" id="MCFF01000046">
    <property type="protein sequence ID" value="ORZ06387.1"/>
    <property type="molecule type" value="Genomic_DNA"/>
</dbReference>
<dbReference type="InParanoid" id="A0A1Y2GDI6"/>
<dbReference type="Proteomes" id="UP000193648">
    <property type="component" value="Unassembled WGS sequence"/>
</dbReference>
<name>A0A1Y2GDI6_9FUNG</name>
<dbReference type="InterPro" id="IPR023561">
    <property type="entry name" value="Carbonic_anhydrase_a-class"/>
</dbReference>
<dbReference type="InterPro" id="IPR041891">
    <property type="entry name" value="Alpha_CA_prokaryot-like"/>
</dbReference>
<dbReference type="AlphaFoldDB" id="A0A1Y2GDI6"/>
<feature type="transmembrane region" description="Helical" evidence="7">
    <location>
        <begin position="44"/>
        <end position="66"/>
    </location>
</feature>
<dbReference type="SMART" id="SM01057">
    <property type="entry name" value="Carb_anhydrase"/>
    <property type="match status" value="1"/>
</dbReference>
<protein>
    <recommendedName>
        <fullName evidence="2">carbonic anhydrase</fullName>
        <ecNumber evidence="2">4.2.1.1</ecNumber>
    </recommendedName>
</protein>
<dbReference type="GO" id="GO:0008270">
    <property type="term" value="F:zinc ion binding"/>
    <property type="evidence" value="ECO:0007669"/>
    <property type="project" value="InterPro"/>
</dbReference>
<gene>
    <name evidence="9" type="ORF">BCR41DRAFT_327135</name>
</gene>
<evidence type="ECO:0000256" key="4">
    <source>
        <dbReference type="ARBA" id="ARBA00022833"/>
    </source>
</evidence>
<dbReference type="Gene3D" id="3.10.200.10">
    <property type="entry name" value="Alpha carbonic anhydrase"/>
    <property type="match status" value="1"/>
</dbReference>
<evidence type="ECO:0000256" key="3">
    <source>
        <dbReference type="ARBA" id="ARBA00022723"/>
    </source>
</evidence>
<keyword evidence="5" id="KW-0456">Lyase</keyword>
<dbReference type="InterPro" id="IPR036398">
    <property type="entry name" value="CA_dom_sf"/>
</dbReference>
<dbReference type="STRING" id="64571.A0A1Y2GDI6"/>
<keyword evidence="7" id="KW-1133">Transmembrane helix</keyword>
<keyword evidence="4" id="KW-0862">Zinc</keyword>
<evidence type="ECO:0000256" key="2">
    <source>
        <dbReference type="ARBA" id="ARBA00012925"/>
    </source>
</evidence>
<dbReference type="PANTHER" id="PTHR18952">
    <property type="entry name" value="CARBONIC ANHYDRASE"/>
    <property type="match status" value="1"/>
</dbReference>
<dbReference type="CDD" id="cd03124">
    <property type="entry name" value="alpha_CA_prokaryotic_like"/>
    <property type="match status" value="1"/>
</dbReference>
<sequence>MLFSLVFSISKTITSPLPFFFSFSYTTHYLKVIYSILSIPKMKTLALAITVVISAVSAAPGAHWTYGQDNAGPQHWGELDPLYGKCGTGHKQSPIDIVVGAPFVKLQSRPFDKLDYKPLRDVHCGYDGHTVKCEWNATSTNTNDNSITLQGKTYYLTQFHFHSPSEHRINNHFADAELHLVHQSKEDNSLAVIGLMLEKVDRVKDGHGFLIKDSVTGLPSKKEQIKYKVHTVDFSSLLKSTKNFTPRWEYEGSLTTPPCDEGVAWNVVKQPIHLGLEQFNALVDLQGFSARFVQSRPEAEK</sequence>
<evidence type="ECO:0000256" key="1">
    <source>
        <dbReference type="ARBA" id="ARBA00010718"/>
    </source>
</evidence>
<dbReference type="GO" id="GO:0004089">
    <property type="term" value="F:carbonate dehydratase activity"/>
    <property type="evidence" value="ECO:0007669"/>
    <property type="project" value="UniProtKB-EC"/>
</dbReference>
<evidence type="ECO:0000259" key="8">
    <source>
        <dbReference type="PROSITE" id="PS51144"/>
    </source>
</evidence>
<evidence type="ECO:0000313" key="9">
    <source>
        <dbReference type="EMBL" id="ORZ06387.1"/>
    </source>
</evidence>
<keyword evidence="7" id="KW-0472">Membrane</keyword>
<keyword evidence="3" id="KW-0479">Metal-binding</keyword>
<keyword evidence="7" id="KW-0812">Transmembrane</keyword>
<dbReference type="EC" id="4.2.1.1" evidence="2"/>
<evidence type="ECO:0000313" key="10">
    <source>
        <dbReference type="Proteomes" id="UP000193648"/>
    </source>
</evidence>
<comment type="caution">
    <text evidence="9">The sequence shown here is derived from an EMBL/GenBank/DDBJ whole genome shotgun (WGS) entry which is preliminary data.</text>
</comment>
<dbReference type="InterPro" id="IPR001148">
    <property type="entry name" value="CA_dom"/>
</dbReference>
<dbReference type="PROSITE" id="PS51144">
    <property type="entry name" value="ALPHA_CA_2"/>
    <property type="match status" value="1"/>
</dbReference>
<dbReference type="GeneID" id="33563488"/>
<dbReference type="PANTHER" id="PTHR18952:SF265">
    <property type="entry name" value="CARBONIC ANHYDRASE"/>
    <property type="match status" value="1"/>
</dbReference>
<dbReference type="RefSeq" id="XP_021877550.1">
    <property type="nucleotide sequence ID" value="XM_022021644.1"/>
</dbReference>
<dbReference type="SUPFAM" id="SSF51069">
    <property type="entry name" value="Carbonic anhydrase"/>
    <property type="match status" value="1"/>
</dbReference>
<evidence type="ECO:0000256" key="7">
    <source>
        <dbReference type="SAM" id="Phobius"/>
    </source>
</evidence>
<feature type="domain" description="Alpha-carbonic anhydrase" evidence="8">
    <location>
        <begin position="62"/>
        <end position="301"/>
    </location>
</feature>
<comment type="similarity">
    <text evidence="1">Belongs to the alpha-carbonic anhydrase family.</text>
</comment>
<dbReference type="Pfam" id="PF00194">
    <property type="entry name" value="Carb_anhydrase"/>
    <property type="match status" value="1"/>
</dbReference>
<comment type="catalytic activity">
    <reaction evidence="6">
        <text>hydrogencarbonate + H(+) = CO2 + H2O</text>
        <dbReference type="Rhea" id="RHEA:10748"/>
        <dbReference type="ChEBI" id="CHEBI:15377"/>
        <dbReference type="ChEBI" id="CHEBI:15378"/>
        <dbReference type="ChEBI" id="CHEBI:16526"/>
        <dbReference type="ChEBI" id="CHEBI:17544"/>
        <dbReference type="EC" id="4.2.1.1"/>
    </reaction>
</comment>
<keyword evidence="10" id="KW-1185">Reference proteome</keyword>
<organism evidence="9 10">
    <name type="scientific">Lobosporangium transversale</name>
    <dbReference type="NCBI Taxonomy" id="64571"/>
    <lineage>
        <taxon>Eukaryota</taxon>
        <taxon>Fungi</taxon>
        <taxon>Fungi incertae sedis</taxon>
        <taxon>Mucoromycota</taxon>
        <taxon>Mortierellomycotina</taxon>
        <taxon>Mortierellomycetes</taxon>
        <taxon>Mortierellales</taxon>
        <taxon>Mortierellaceae</taxon>
        <taxon>Lobosporangium</taxon>
    </lineage>
</organism>